<evidence type="ECO:0000313" key="9">
    <source>
        <dbReference type="Proteomes" id="UP000295711"/>
    </source>
</evidence>
<evidence type="ECO:0000256" key="1">
    <source>
        <dbReference type="ARBA" id="ARBA00004651"/>
    </source>
</evidence>
<dbReference type="NCBIfam" id="TIGR00797">
    <property type="entry name" value="matE"/>
    <property type="match status" value="1"/>
</dbReference>
<evidence type="ECO:0000256" key="6">
    <source>
        <dbReference type="ARBA" id="ARBA00023136"/>
    </source>
</evidence>
<accession>A0A4V2SDY9</accession>
<feature type="transmembrane region" description="Helical" evidence="7">
    <location>
        <begin position="102"/>
        <end position="125"/>
    </location>
</feature>
<keyword evidence="2" id="KW-0813">Transport</keyword>
<comment type="caution">
    <text evidence="8">The sequence shown here is derived from an EMBL/GenBank/DDBJ whole genome shotgun (WGS) entry which is preliminary data.</text>
</comment>
<dbReference type="GO" id="GO:0042910">
    <property type="term" value="F:xenobiotic transmembrane transporter activity"/>
    <property type="evidence" value="ECO:0007669"/>
    <property type="project" value="InterPro"/>
</dbReference>
<dbReference type="InterPro" id="IPR048279">
    <property type="entry name" value="MdtK-like"/>
</dbReference>
<dbReference type="GO" id="GO:0015297">
    <property type="term" value="F:antiporter activity"/>
    <property type="evidence" value="ECO:0007669"/>
    <property type="project" value="InterPro"/>
</dbReference>
<keyword evidence="5 7" id="KW-1133">Transmembrane helix</keyword>
<dbReference type="PANTHER" id="PTHR43549">
    <property type="entry name" value="MULTIDRUG RESISTANCE PROTEIN YPNP-RELATED"/>
    <property type="match status" value="1"/>
</dbReference>
<evidence type="ECO:0000256" key="3">
    <source>
        <dbReference type="ARBA" id="ARBA00022475"/>
    </source>
</evidence>
<evidence type="ECO:0000256" key="2">
    <source>
        <dbReference type="ARBA" id="ARBA00022448"/>
    </source>
</evidence>
<sequence length="459" mass="49708">MEEKQEKRFEMDMCSGPIMKKMLMFAIPLVCSSVLQLLFNAADIVVVGRFAGDNSLAAVGSNTALINLLTNLFIGLSVGVNVLTGLCYGAKQEKDLTETVHTAMLLSLFSGLFLMVGGIISAHVLLNWMQAPQEVIGLATLYLRIYFVGMPAVMVYNFGSAILRAVGDTRRPLFYLTGAGIINVILNLFFVVVCRLDVAGVALATVISETVSGGLVFRCLMKEKGGIHLVPSKLHIYKDKLQKILRIGLPAGFQGVVFALSNVLIQSSVNIFGATIVAGNSAAANIEGFVYVSMNAFHQATISFTSQNMGAGRYERVNRILFCGQICAIVAGLVLGNACVIFGNPLLGVYSSSPEVIQAGLVRLRVIAATYALCGMMDVMVGSLRGIGYSIMPMIVSTIGACGLRILWLATIFQMPEFHNIQMVYYSYPVTWIVTFVAHVICFIWARRRIGKRVQPAAV</sequence>
<dbReference type="GO" id="GO:0005886">
    <property type="term" value="C:plasma membrane"/>
    <property type="evidence" value="ECO:0007669"/>
    <property type="project" value="UniProtKB-SubCell"/>
</dbReference>
<evidence type="ECO:0000256" key="5">
    <source>
        <dbReference type="ARBA" id="ARBA00022989"/>
    </source>
</evidence>
<comment type="subcellular location">
    <subcellularLocation>
        <location evidence="1">Cell membrane</location>
        <topology evidence="1">Multi-pass membrane protein</topology>
    </subcellularLocation>
</comment>
<feature type="transmembrane region" description="Helical" evidence="7">
    <location>
        <begin position="320"/>
        <end position="343"/>
    </location>
</feature>
<feature type="transmembrane region" description="Helical" evidence="7">
    <location>
        <begin position="391"/>
        <end position="413"/>
    </location>
</feature>
<gene>
    <name evidence="8" type="ORF">EV212_102181</name>
</gene>
<keyword evidence="3" id="KW-1003">Cell membrane</keyword>
<feature type="transmembrane region" description="Helical" evidence="7">
    <location>
        <begin position="173"/>
        <end position="192"/>
    </location>
</feature>
<proteinExistence type="predicted"/>
<dbReference type="InterPro" id="IPR002528">
    <property type="entry name" value="MATE_fam"/>
</dbReference>
<name>A0A4V2SDY9_9FIRM</name>
<feature type="transmembrane region" description="Helical" evidence="7">
    <location>
        <begin position="65"/>
        <end position="90"/>
    </location>
</feature>
<feature type="transmembrane region" description="Helical" evidence="7">
    <location>
        <begin position="244"/>
        <end position="265"/>
    </location>
</feature>
<keyword evidence="4 7" id="KW-0812">Transmembrane</keyword>
<dbReference type="InterPro" id="IPR052031">
    <property type="entry name" value="Membrane_Transporter-Flippase"/>
</dbReference>
<organism evidence="8 9">
    <name type="scientific">Frisingicoccus caecimuris</name>
    <dbReference type="NCBI Taxonomy" id="1796636"/>
    <lineage>
        <taxon>Bacteria</taxon>
        <taxon>Bacillati</taxon>
        <taxon>Bacillota</taxon>
        <taxon>Clostridia</taxon>
        <taxon>Lachnospirales</taxon>
        <taxon>Lachnospiraceae</taxon>
        <taxon>Frisingicoccus</taxon>
    </lineage>
</organism>
<feature type="transmembrane region" description="Helical" evidence="7">
    <location>
        <begin position="363"/>
        <end position="384"/>
    </location>
</feature>
<reference evidence="8 9" key="1">
    <citation type="submission" date="2019-03" db="EMBL/GenBank/DDBJ databases">
        <title>Genomic Encyclopedia of Type Strains, Phase IV (KMG-IV): sequencing the most valuable type-strain genomes for metagenomic binning, comparative biology and taxonomic classification.</title>
        <authorList>
            <person name="Goeker M."/>
        </authorList>
    </citation>
    <scope>NUCLEOTIDE SEQUENCE [LARGE SCALE GENOMIC DNA]</scope>
    <source>
        <strain evidence="8 9">DSM 28559</strain>
    </source>
</reference>
<feature type="transmembrane region" description="Helical" evidence="7">
    <location>
        <begin position="425"/>
        <end position="446"/>
    </location>
</feature>
<dbReference type="Proteomes" id="UP000295711">
    <property type="component" value="Unassembled WGS sequence"/>
</dbReference>
<dbReference type="PANTHER" id="PTHR43549:SF3">
    <property type="entry name" value="MULTIDRUG RESISTANCE PROTEIN YPNP-RELATED"/>
    <property type="match status" value="1"/>
</dbReference>
<evidence type="ECO:0000313" key="8">
    <source>
        <dbReference type="EMBL" id="TCO85866.1"/>
    </source>
</evidence>
<dbReference type="Pfam" id="PF01554">
    <property type="entry name" value="MatE"/>
    <property type="match status" value="2"/>
</dbReference>
<evidence type="ECO:0000256" key="7">
    <source>
        <dbReference type="SAM" id="Phobius"/>
    </source>
</evidence>
<dbReference type="AlphaFoldDB" id="A0A4V2SDY9"/>
<dbReference type="CDD" id="cd13138">
    <property type="entry name" value="MATE_yoeA_like"/>
    <property type="match status" value="1"/>
</dbReference>
<keyword evidence="6 7" id="KW-0472">Membrane</keyword>
<protein>
    <submittedName>
        <fullName evidence="8">Putative MATE family efflux protein</fullName>
    </submittedName>
</protein>
<dbReference type="PIRSF" id="PIRSF006603">
    <property type="entry name" value="DinF"/>
    <property type="match status" value="1"/>
</dbReference>
<feature type="transmembrane region" description="Helical" evidence="7">
    <location>
        <begin position="271"/>
        <end position="292"/>
    </location>
</feature>
<feature type="transmembrane region" description="Helical" evidence="7">
    <location>
        <begin position="198"/>
        <end position="217"/>
    </location>
</feature>
<keyword evidence="9" id="KW-1185">Reference proteome</keyword>
<evidence type="ECO:0000256" key="4">
    <source>
        <dbReference type="ARBA" id="ARBA00022692"/>
    </source>
</evidence>
<dbReference type="EMBL" id="SLXA01000002">
    <property type="protein sequence ID" value="TCO85866.1"/>
    <property type="molecule type" value="Genomic_DNA"/>
</dbReference>
<feature type="transmembrane region" description="Helical" evidence="7">
    <location>
        <begin position="145"/>
        <end position="166"/>
    </location>
</feature>